<sequence length="43" mass="4978">MITNECIESKTFDDNVRNTLNDEMELLRINTIDGLHDAVNKLK</sequence>
<evidence type="ECO:0000313" key="1">
    <source>
        <dbReference type="EMBL" id="SOK58681.1"/>
    </source>
</evidence>
<evidence type="ECO:0000313" key="3">
    <source>
        <dbReference type="Proteomes" id="UP000240931"/>
    </source>
</evidence>
<keyword evidence="3" id="KW-1185">Reference proteome</keyword>
<dbReference type="Proteomes" id="UP000240931">
    <property type="component" value="Segment"/>
</dbReference>
<dbReference type="Proteomes" id="UP000317227">
    <property type="component" value="Segment"/>
</dbReference>
<dbReference type="GeneID" id="40100822"/>
<evidence type="ECO:0000313" key="4">
    <source>
        <dbReference type="Proteomes" id="UP000317227"/>
    </source>
</evidence>
<gene>
    <name evidence="1" type="primary">g404</name>
</gene>
<dbReference type="EMBL" id="LR596615">
    <property type="protein sequence ID" value="VUE36450.1"/>
    <property type="molecule type" value="Genomic_DNA"/>
</dbReference>
<dbReference type="RefSeq" id="YP_009624014.1">
    <property type="nucleotide sequence ID" value="NC_042116.1"/>
</dbReference>
<reference evidence="3" key="1">
    <citation type="submission" date="2017-10" db="EMBL/GenBank/DDBJ databases">
        <authorList>
            <person name="Skurnik M."/>
        </authorList>
    </citation>
    <scope>NUCLEOTIDE SEQUENCE [LARGE SCALE GENOMIC DNA]</scope>
</reference>
<name>A0A2C9CXX1_9CAUD</name>
<reference evidence="1" key="2">
    <citation type="submission" date="2017-10" db="EMBL/GenBank/DDBJ databases">
        <authorList>
            <person name="Banno H."/>
            <person name="Chua N.-H."/>
        </authorList>
    </citation>
    <scope>NUCLEOTIDE SEQUENCE [LARGE SCALE GENOMIC DNA]</scope>
</reference>
<dbReference type="KEGG" id="vg:40100822"/>
<evidence type="ECO:0000313" key="2">
    <source>
        <dbReference type="EMBL" id="VUE36450.1"/>
    </source>
</evidence>
<dbReference type="EMBL" id="LT960551">
    <property type="protein sequence ID" value="SOK58681.1"/>
    <property type="molecule type" value="Genomic_DNA"/>
</dbReference>
<organism evidence="1 3">
    <name type="scientific">Yersinia phage fHe-Yen9-04</name>
    <dbReference type="NCBI Taxonomy" id="2052742"/>
    <lineage>
        <taxon>Viruses</taxon>
        <taxon>Duplodnaviria</taxon>
        <taxon>Heunggongvirae</taxon>
        <taxon>Uroviricota</taxon>
        <taxon>Caudoviricetes</taxon>
        <taxon>Eneladusvirus</taxon>
        <taxon>Eneladusvirus Yen904</taxon>
    </lineage>
</organism>
<reference evidence="2 4" key="3">
    <citation type="submission" date="2019-06" db="EMBL/GenBank/DDBJ databases">
        <authorList>
            <person name="Bower L."/>
            <person name="Leinonen R."/>
        </authorList>
    </citation>
    <scope>NUCLEOTIDE SEQUENCE [LARGE SCALE GENOMIC DNA]</scope>
</reference>
<protein>
    <submittedName>
        <fullName evidence="1">Uncharacterized protein</fullName>
    </submittedName>
</protein>
<proteinExistence type="predicted"/>
<accession>A0A2C9CXX1</accession>